<dbReference type="PANTHER" id="PTHR42647">
    <property type="entry name" value="SBP (S-RIBONUCLEASE BINDING PROTEIN) FAMILY PROTEIN"/>
    <property type="match status" value="1"/>
</dbReference>
<name>A0AAD7PTB8_QUISA</name>
<evidence type="ECO:0000313" key="8">
    <source>
        <dbReference type="Proteomes" id="UP001163823"/>
    </source>
</evidence>
<evidence type="ECO:0000259" key="6">
    <source>
        <dbReference type="PROSITE" id="PS50089"/>
    </source>
</evidence>
<dbReference type="AlphaFoldDB" id="A0AAD7PTB8"/>
<dbReference type="InterPro" id="IPR001841">
    <property type="entry name" value="Znf_RING"/>
</dbReference>
<protein>
    <submittedName>
        <fullName evidence="7">E3 ubiquitin-protein ligase BOI</fullName>
    </submittedName>
</protein>
<evidence type="ECO:0000256" key="2">
    <source>
        <dbReference type="ARBA" id="ARBA00022771"/>
    </source>
</evidence>
<dbReference type="PANTHER" id="PTHR42647:SF6">
    <property type="entry name" value="RING-TYPE DOMAIN-CONTAINING PROTEIN"/>
    <property type="match status" value="1"/>
</dbReference>
<accession>A0AAD7PTB8</accession>
<dbReference type="EMBL" id="JARAOO010000005">
    <property type="protein sequence ID" value="KAJ7967153.1"/>
    <property type="molecule type" value="Genomic_DNA"/>
</dbReference>
<dbReference type="Gene3D" id="1.10.8.10">
    <property type="entry name" value="DNA helicase RuvA subunit, C-terminal domain"/>
    <property type="match status" value="1"/>
</dbReference>
<dbReference type="FunFam" id="3.30.40.10:FF:000239">
    <property type="entry name" value="probable BOI-related E3 ubiquitin-protein ligase 2"/>
    <property type="match status" value="1"/>
</dbReference>
<organism evidence="7 8">
    <name type="scientific">Quillaja saponaria</name>
    <name type="common">Soap bark tree</name>
    <dbReference type="NCBI Taxonomy" id="32244"/>
    <lineage>
        <taxon>Eukaryota</taxon>
        <taxon>Viridiplantae</taxon>
        <taxon>Streptophyta</taxon>
        <taxon>Embryophyta</taxon>
        <taxon>Tracheophyta</taxon>
        <taxon>Spermatophyta</taxon>
        <taxon>Magnoliopsida</taxon>
        <taxon>eudicotyledons</taxon>
        <taxon>Gunneridae</taxon>
        <taxon>Pentapetalae</taxon>
        <taxon>rosids</taxon>
        <taxon>fabids</taxon>
        <taxon>Fabales</taxon>
        <taxon>Quillajaceae</taxon>
        <taxon>Quillaja</taxon>
    </lineage>
</organism>
<dbReference type="PROSITE" id="PS50089">
    <property type="entry name" value="ZF_RING_2"/>
    <property type="match status" value="1"/>
</dbReference>
<dbReference type="GO" id="GO:0008270">
    <property type="term" value="F:zinc ion binding"/>
    <property type="evidence" value="ECO:0007669"/>
    <property type="project" value="UniProtKB-KW"/>
</dbReference>
<feature type="domain" description="RING-type" evidence="6">
    <location>
        <begin position="242"/>
        <end position="277"/>
    </location>
</feature>
<reference evidence="7" key="1">
    <citation type="journal article" date="2023" name="Science">
        <title>Elucidation of the pathway for biosynthesis of saponin adjuvants from the soapbark tree.</title>
        <authorList>
            <person name="Reed J."/>
            <person name="Orme A."/>
            <person name="El-Demerdash A."/>
            <person name="Owen C."/>
            <person name="Martin L.B.B."/>
            <person name="Misra R.C."/>
            <person name="Kikuchi S."/>
            <person name="Rejzek M."/>
            <person name="Martin A.C."/>
            <person name="Harkess A."/>
            <person name="Leebens-Mack J."/>
            <person name="Louveau T."/>
            <person name="Stephenson M.J."/>
            <person name="Osbourn A."/>
        </authorList>
    </citation>
    <scope>NUCLEOTIDE SEQUENCE</scope>
    <source>
        <strain evidence="7">S10</strain>
    </source>
</reference>
<dbReference type="Proteomes" id="UP001163823">
    <property type="component" value="Chromosome 5"/>
</dbReference>
<feature type="coiled-coil region" evidence="5">
    <location>
        <begin position="133"/>
        <end position="160"/>
    </location>
</feature>
<dbReference type="Gene3D" id="1.10.533.10">
    <property type="entry name" value="Death Domain, Fas"/>
    <property type="match status" value="1"/>
</dbReference>
<comment type="caution">
    <text evidence="7">The sequence shown here is derived from an EMBL/GenBank/DDBJ whole genome shotgun (WGS) entry which is preliminary data.</text>
</comment>
<dbReference type="PIRSF" id="PIRSF036836">
    <property type="entry name" value="RNase_bind_SBP1"/>
    <property type="match status" value="1"/>
</dbReference>
<evidence type="ECO:0000256" key="3">
    <source>
        <dbReference type="ARBA" id="ARBA00022833"/>
    </source>
</evidence>
<proteinExistence type="predicted"/>
<dbReference type="KEGG" id="qsa:O6P43_011450"/>
<evidence type="ECO:0000313" key="7">
    <source>
        <dbReference type="EMBL" id="KAJ7967153.1"/>
    </source>
</evidence>
<evidence type="ECO:0000256" key="4">
    <source>
        <dbReference type="PROSITE-ProRule" id="PRU00175"/>
    </source>
</evidence>
<sequence>MAIQALYSDKNIEFPWCGSQDLIMIDNGCGGFNPFNFQLKQLQLQQLENQRKTNLDMAFNNGVFVSGFEATNNNHPSMSHNQIMAVQVEKQRQEIDHYIRLQNEKLRIMLQEEMKQQIATLLKRIEPKAVLLLTQKDEEIAQAEKRRLDLEECFRKLEAESQAWRRVAQEKGATVVSLNHTLELMRERAYSYFNNGAEDAESCCDENLVDREVEEGTGENRRGCDGVGVGDVEQRKRKLMVCKGCNSRSSSVMFLPCRHLCSCKACEGFLEACPVCRTAKKGSIEALIF</sequence>
<dbReference type="Gene3D" id="1.10.1170.10">
    <property type="entry name" value="Inhibitor Of Apoptosis Protein (2mihbC-IAP-1), Chain A"/>
    <property type="match status" value="1"/>
</dbReference>
<evidence type="ECO:0000256" key="1">
    <source>
        <dbReference type="ARBA" id="ARBA00022723"/>
    </source>
</evidence>
<keyword evidence="1" id="KW-0479">Metal-binding</keyword>
<dbReference type="GO" id="GO:0004842">
    <property type="term" value="F:ubiquitin-protein transferase activity"/>
    <property type="evidence" value="ECO:0007669"/>
    <property type="project" value="TreeGrafter"/>
</dbReference>
<gene>
    <name evidence="7" type="ORF">O6P43_011450</name>
</gene>
<dbReference type="FunFam" id="1.10.1170.10:FF:000002">
    <property type="entry name" value="Baculoviral IAP repeat containing 7"/>
    <property type="match status" value="1"/>
</dbReference>
<evidence type="ECO:0000256" key="5">
    <source>
        <dbReference type="SAM" id="Coils"/>
    </source>
</evidence>
<dbReference type="Pfam" id="PF13920">
    <property type="entry name" value="zf-C3HC4_3"/>
    <property type="match status" value="1"/>
</dbReference>
<keyword evidence="2 4" id="KW-0863">Zinc-finger</keyword>
<keyword evidence="8" id="KW-1185">Reference proteome</keyword>
<keyword evidence="5" id="KW-0175">Coiled coil</keyword>
<dbReference type="InterPro" id="IPR011029">
    <property type="entry name" value="DEATH-like_dom_sf"/>
</dbReference>
<keyword evidence="3" id="KW-0862">Zinc</keyword>